<evidence type="ECO:0000313" key="4">
    <source>
        <dbReference type="Proteomes" id="UP000219193"/>
    </source>
</evidence>
<feature type="domain" description="Zinc beta-ribbon finger putative" evidence="2">
    <location>
        <begin position="2"/>
        <end position="34"/>
    </location>
</feature>
<dbReference type="InterPro" id="IPR045951">
    <property type="entry name" value="DUF6371"/>
</dbReference>
<dbReference type="Pfam" id="PF21957">
    <property type="entry name" value="Zn_ribbon_16"/>
    <property type="match status" value="1"/>
</dbReference>
<proteinExistence type="predicted"/>
<dbReference type="Pfam" id="PF19898">
    <property type="entry name" value="DUF6371"/>
    <property type="match status" value="1"/>
</dbReference>
<protein>
    <submittedName>
        <fullName evidence="3">Uncharacterized protein</fullName>
    </submittedName>
</protein>
<keyword evidence="4" id="KW-1185">Reference proteome</keyword>
<gene>
    <name evidence="3" type="ORF">SAMN06296241_0884</name>
</gene>
<organism evidence="3 4">
    <name type="scientific">Salinimicrobium sediminis</name>
    <dbReference type="NCBI Taxonomy" id="1343891"/>
    <lineage>
        <taxon>Bacteria</taxon>
        <taxon>Pseudomonadati</taxon>
        <taxon>Bacteroidota</taxon>
        <taxon>Flavobacteriia</taxon>
        <taxon>Flavobacteriales</taxon>
        <taxon>Flavobacteriaceae</taxon>
        <taxon>Salinimicrobium</taxon>
    </lineage>
</organism>
<feature type="domain" description="DUF6371" evidence="1">
    <location>
        <begin position="152"/>
        <end position="301"/>
    </location>
</feature>
<evidence type="ECO:0000313" key="3">
    <source>
        <dbReference type="EMBL" id="SOC79362.1"/>
    </source>
</evidence>
<evidence type="ECO:0000259" key="2">
    <source>
        <dbReference type="Pfam" id="PF21957"/>
    </source>
</evidence>
<name>A0A285X224_9FLAO</name>
<accession>A0A285X224</accession>
<dbReference type="AlphaFoldDB" id="A0A285X224"/>
<dbReference type="Proteomes" id="UP000219193">
    <property type="component" value="Unassembled WGS sequence"/>
</dbReference>
<sequence length="358" mass="40596">MKYVDIETGYYLKDSFGRCDRESKCGYYHAPPKENKYYLITFLFVESISDKAYRATESNGHLHFIPTSQVLDKNGNSFWITEWWLKTNGIAYLGHQSKNIVSNKVGGSAVATIATASPVAAGATALSEPDKASFHSLKLLDQLYNEEPVTENLEVYLNTLFTEKQVFKAKQNYLLTGTTMFWNKATIFWQIDQNEKVHAGKIMLYDSSTGKRIKKSYNHINWVHKALKEPDFNLNQCLFGLHRIKEDYSKSIAIVESEKTAIIMSIIVPDVLWLATGSKQNLKTRLLEPLAGRKIVLYPDKGEYENWRSKAEVIKKNGLKVEVSDFLEELPLKPGADLVDYYISSLRENAGNAGNAHS</sequence>
<reference evidence="4" key="1">
    <citation type="submission" date="2017-09" db="EMBL/GenBank/DDBJ databases">
        <authorList>
            <person name="Varghese N."/>
            <person name="Submissions S."/>
        </authorList>
    </citation>
    <scope>NUCLEOTIDE SEQUENCE [LARGE SCALE GENOMIC DNA]</scope>
    <source>
        <strain evidence="4">CGMCC 1.12641</strain>
    </source>
</reference>
<dbReference type="EMBL" id="OCMF01000001">
    <property type="protein sequence ID" value="SOC79362.1"/>
    <property type="molecule type" value="Genomic_DNA"/>
</dbReference>
<evidence type="ECO:0000259" key="1">
    <source>
        <dbReference type="Pfam" id="PF19898"/>
    </source>
</evidence>
<dbReference type="InterPro" id="IPR047731">
    <property type="entry name" value="Zinc_ribbon_put"/>
</dbReference>